<proteinExistence type="predicted"/>
<evidence type="ECO:0000313" key="3">
    <source>
        <dbReference type="Proteomes" id="UP001165121"/>
    </source>
</evidence>
<gene>
    <name evidence="2" type="ORF">Pfra01_002937200</name>
</gene>
<organism evidence="2 3">
    <name type="scientific">Phytophthora fragariaefolia</name>
    <dbReference type="NCBI Taxonomy" id="1490495"/>
    <lineage>
        <taxon>Eukaryota</taxon>
        <taxon>Sar</taxon>
        <taxon>Stramenopiles</taxon>
        <taxon>Oomycota</taxon>
        <taxon>Peronosporomycetes</taxon>
        <taxon>Peronosporales</taxon>
        <taxon>Peronosporaceae</taxon>
        <taxon>Phytophthora</taxon>
    </lineage>
</organism>
<feature type="compositionally biased region" description="Polar residues" evidence="1">
    <location>
        <begin position="157"/>
        <end position="168"/>
    </location>
</feature>
<name>A0A9W6YP30_9STRA</name>
<reference evidence="2" key="1">
    <citation type="submission" date="2023-04" db="EMBL/GenBank/DDBJ databases">
        <title>Phytophthora fragariaefolia NBRC 109709.</title>
        <authorList>
            <person name="Ichikawa N."/>
            <person name="Sato H."/>
            <person name="Tonouchi N."/>
        </authorList>
    </citation>
    <scope>NUCLEOTIDE SEQUENCE</scope>
    <source>
        <strain evidence="2">NBRC 109709</strain>
    </source>
</reference>
<dbReference type="AlphaFoldDB" id="A0A9W6YP30"/>
<dbReference type="OrthoDB" id="128801at2759"/>
<evidence type="ECO:0000313" key="2">
    <source>
        <dbReference type="EMBL" id="GMG15186.1"/>
    </source>
</evidence>
<dbReference type="Proteomes" id="UP001165121">
    <property type="component" value="Unassembled WGS sequence"/>
</dbReference>
<evidence type="ECO:0000256" key="1">
    <source>
        <dbReference type="SAM" id="MobiDB-lite"/>
    </source>
</evidence>
<feature type="region of interest" description="Disordered" evidence="1">
    <location>
        <begin position="1"/>
        <end position="83"/>
    </location>
</feature>
<protein>
    <submittedName>
        <fullName evidence="2">Unnamed protein product</fullName>
    </submittedName>
</protein>
<keyword evidence="3" id="KW-1185">Reference proteome</keyword>
<sequence>MAPSVETPEFGGGSPSRSPRADVTEASIFNIDSDSSADLGPIIPSALHIRKGKRPAKPSANLRSSPPPPKKKRRCRRPSVDLKARSAARQAAFAAVDRSGTVQSAPVLSAPVSWIAVDDVLSFASGTSPGIEASVPVEIDDDASTNAGERVPRARNRGTSARSSQQRTQRTDAKASPQLQAQKPESKLPCRACYGPSFGDGIAVYDSNAVGGGQGRGHHVRVGVATGPLGLGRCGRAMAPQLARPTWCTPDAGENLKCPPEILLKPSILQYSFKTLTWAPGTAAWTVDVVDLDAQQSWQNGWVSVPAENPFNTTFAPCNPSAPLFIPQYKTREEVGAAVVVYTALKQAQATAPLIQEFADARAQAAADEPVAADSPSDALSARTLVPATDQADVHAELDANVSAQVGLDVLADLASTAEI</sequence>
<feature type="region of interest" description="Disordered" evidence="1">
    <location>
        <begin position="131"/>
        <end position="186"/>
    </location>
</feature>
<dbReference type="EMBL" id="BSXT01018868">
    <property type="protein sequence ID" value="GMG15186.1"/>
    <property type="molecule type" value="Genomic_DNA"/>
</dbReference>
<comment type="caution">
    <text evidence="2">The sequence shown here is derived from an EMBL/GenBank/DDBJ whole genome shotgun (WGS) entry which is preliminary data.</text>
</comment>
<accession>A0A9W6YP30</accession>